<accession>A0ABX1FHD8</accession>
<dbReference type="InterPro" id="IPR008949">
    <property type="entry name" value="Isoprenoid_synthase_dom_sf"/>
</dbReference>
<dbReference type="Gene3D" id="1.10.600.10">
    <property type="entry name" value="Farnesyl Diphosphate Synthase"/>
    <property type="match status" value="1"/>
</dbReference>
<dbReference type="InterPro" id="IPR000092">
    <property type="entry name" value="Polyprenyl_synt"/>
</dbReference>
<dbReference type="RefSeq" id="WP_167974896.1">
    <property type="nucleotide sequence ID" value="NZ_VSRL01000050.1"/>
</dbReference>
<organism evidence="2 3">
    <name type="scientific">Lentzea indica</name>
    <dbReference type="NCBI Taxonomy" id="2604800"/>
    <lineage>
        <taxon>Bacteria</taxon>
        <taxon>Bacillati</taxon>
        <taxon>Actinomycetota</taxon>
        <taxon>Actinomycetes</taxon>
        <taxon>Pseudonocardiales</taxon>
        <taxon>Pseudonocardiaceae</taxon>
        <taxon>Lentzea</taxon>
    </lineage>
</organism>
<gene>
    <name evidence="2" type="ORF">FXN61_16345</name>
</gene>
<evidence type="ECO:0000256" key="1">
    <source>
        <dbReference type="RuleBase" id="RU004466"/>
    </source>
</evidence>
<dbReference type="CDD" id="cd00685">
    <property type="entry name" value="Trans_IPPS_HT"/>
    <property type="match status" value="1"/>
</dbReference>
<comment type="caution">
    <text evidence="2">The sequence shown here is derived from an EMBL/GenBank/DDBJ whole genome shotgun (WGS) entry which is preliminary data.</text>
</comment>
<dbReference type="Pfam" id="PF00348">
    <property type="entry name" value="polyprenyl_synt"/>
    <property type="match status" value="1"/>
</dbReference>
<dbReference type="SFLD" id="SFLDS00005">
    <property type="entry name" value="Isoprenoid_Synthase_Type_I"/>
    <property type="match status" value="1"/>
</dbReference>
<dbReference type="PANTHER" id="PTHR12001:SF86">
    <property type="entry name" value="GERANYLGERANYL DIPHOSPHATE SYNTHASE"/>
    <property type="match status" value="1"/>
</dbReference>
<protein>
    <submittedName>
        <fullName evidence="2">Polyprenyl synthetase family protein</fullName>
    </submittedName>
</protein>
<dbReference type="Proteomes" id="UP001515943">
    <property type="component" value="Unassembled WGS sequence"/>
</dbReference>
<reference evidence="2 3" key="1">
    <citation type="submission" date="2019-08" db="EMBL/GenBank/DDBJ databases">
        <title>Lentzea from Indian Himalayas.</title>
        <authorList>
            <person name="Mandal S."/>
            <person name="Mallick Gupta A."/>
            <person name="Maiti P.K."/>
            <person name="Sarkar J."/>
            <person name="Mandal S."/>
        </authorList>
    </citation>
    <scope>NUCLEOTIDE SEQUENCE [LARGE SCALE GENOMIC DNA]</scope>
    <source>
        <strain evidence="2 3">PSKA42</strain>
    </source>
</reference>
<proteinExistence type="inferred from homology"/>
<dbReference type="EMBL" id="VSRL01000050">
    <property type="protein sequence ID" value="NKE58307.1"/>
    <property type="molecule type" value="Genomic_DNA"/>
</dbReference>
<evidence type="ECO:0000313" key="3">
    <source>
        <dbReference type="Proteomes" id="UP001515943"/>
    </source>
</evidence>
<keyword evidence="1" id="KW-0808">Transferase</keyword>
<evidence type="ECO:0000313" key="2">
    <source>
        <dbReference type="EMBL" id="NKE58307.1"/>
    </source>
</evidence>
<comment type="similarity">
    <text evidence="1">Belongs to the FPP/GGPP synthase family.</text>
</comment>
<sequence length="329" mass="35327">MTMTRHHVLDDARRAVEPVLRRRVGTLPTRLRQRAIHHFGWDDPDSGTGKAVRPALVLATARAVGSADDTALTVAAAVELVHNFTLIHDDVHDQDAERHGRPALWTVYGTTEALLVGNALCALGLETLAGLKGVDRLARCVSDLCEGQSMDVEFEQRSDVSLDECVEMSAGKTGVLLGCACALTALNAGAEDDVVRAFDDFGVEIGIAFQLANDLLGIWGDERATGKPTCSDLARLKKTLPIIRALRSGTDAGAELAGLYAQGAALDEPQTRRAKALVARTGAREWAEAEIHRRVDLALSYVEKTGSPEITSLAKLAFVYYRSLSSADS</sequence>
<dbReference type="PANTHER" id="PTHR12001">
    <property type="entry name" value="GERANYLGERANYL PYROPHOSPHATE SYNTHASE"/>
    <property type="match status" value="1"/>
</dbReference>
<dbReference type="SUPFAM" id="SSF48576">
    <property type="entry name" value="Terpenoid synthases"/>
    <property type="match status" value="1"/>
</dbReference>
<name>A0ABX1FHD8_9PSEU</name>
<keyword evidence="3" id="KW-1185">Reference proteome</keyword>